<keyword evidence="6 10" id="KW-0863">Zinc-finger</keyword>
<dbReference type="InterPro" id="IPR013083">
    <property type="entry name" value="Znf_RING/FYVE/PHD"/>
</dbReference>
<keyword evidence="11" id="KW-0812">Transmembrane</keyword>
<evidence type="ECO:0000256" key="6">
    <source>
        <dbReference type="ARBA" id="ARBA00022771"/>
    </source>
</evidence>
<keyword evidence="4 11" id="KW-0808">Transferase</keyword>
<evidence type="ECO:0000256" key="10">
    <source>
        <dbReference type="PROSITE-ProRule" id="PRU00175"/>
    </source>
</evidence>
<proteinExistence type="predicted"/>
<protein>
    <recommendedName>
        <fullName evidence="11">E3 ubiquitin-protein ligase RMA</fullName>
        <ecNumber evidence="11">2.3.2.27</ecNumber>
    </recommendedName>
    <alternativeName>
        <fullName evidence="11">Protein RING membrane-anchor</fullName>
    </alternativeName>
    <alternativeName>
        <fullName evidence="11">RING-type E3 ubiquitin transferase RMA</fullName>
    </alternativeName>
</protein>
<keyword evidence="5 11" id="KW-0479">Metal-binding</keyword>
<dbReference type="GO" id="GO:0008270">
    <property type="term" value="F:zinc ion binding"/>
    <property type="evidence" value="ECO:0007669"/>
    <property type="project" value="UniProtKB-KW"/>
</dbReference>
<dbReference type="GO" id="GO:0005789">
    <property type="term" value="C:endoplasmic reticulum membrane"/>
    <property type="evidence" value="ECO:0007669"/>
    <property type="project" value="UniProtKB-SubCell"/>
</dbReference>
<sequence>MVITGFNFKNNSKARVDRVNIGFKLERLGGGGTKLVKNYESLIWSTGLEPNDLPSRFKFRLPDSFFFVTFKYSGLKNQINLAMECENYFADEFKPDKSLPCFDCSICLDFAKDPVVTLCGHLYCWPCIYKWLSFPTDSGANPPCPVCKSEISHTSVVPLYGRGKTFSDNEPGGKTTNTTAVIPPRPHAAVLSSPSSSRQPPYGSFSDGVDGYNPNVWMYGEMIYSRVFGNSQSLYTFPNSYHLAGSSSPRLRRREMQVDRSLNRLTFFLFCCFFLCLLLF</sequence>
<dbReference type="GO" id="GO:0006511">
    <property type="term" value="P:ubiquitin-dependent protein catabolic process"/>
    <property type="evidence" value="ECO:0007669"/>
    <property type="project" value="UniProtKB-UniRule"/>
</dbReference>
<evidence type="ECO:0000256" key="5">
    <source>
        <dbReference type="ARBA" id="ARBA00022723"/>
    </source>
</evidence>
<dbReference type="InterPro" id="IPR018957">
    <property type="entry name" value="Znf_C3HC4_RING-type"/>
</dbReference>
<dbReference type="EMBL" id="OX465083">
    <property type="protein sequence ID" value="CAI9292721.1"/>
    <property type="molecule type" value="Genomic_DNA"/>
</dbReference>
<evidence type="ECO:0000256" key="9">
    <source>
        <dbReference type="ARBA" id="ARBA00023136"/>
    </source>
</evidence>
<keyword evidence="8 11" id="KW-0862">Zinc</keyword>
<dbReference type="AlphaFoldDB" id="A0AA36EDR7"/>
<comment type="function">
    <text evidence="11">E3 ubiquitin-protein ligase.</text>
</comment>
<keyword evidence="9 11" id="KW-0472">Membrane</keyword>
<dbReference type="Proteomes" id="UP001177003">
    <property type="component" value="Chromosome 7"/>
</dbReference>
<dbReference type="SUPFAM" id="SSF57850">
    <property type="entry name" value="RING/U-box"/>
    <property type="match status" value="1"/>
</dbReference>
<keyword evidence="14" id="KW-1185">Reference proteome</keyword>
<evidence type="ECO:0000256" key="1">
    <source>
        <dbReference type="ARBA" id="ARBA00000900"/>
    </source>
</evidence>
<organism evidence="13 14">
    <name type="scientific">Lactuca saligna</name>
    <name type="common">Willowleaf lettuce</name>
    <dbReference type="NCBI Taxonomy" id="75948"/>
    <lineage>
        <taxon>Eukaryota</taxon>
        <taxon>Viridiplantae</taxon>
        <taxon>Streptophyta</taxon>
        <taxon>Embryophyta</taxon>
        <taxon>Tracheophyta</taxon>
        <taxon>Spermatophyta</taxon>
        <taxon>Magnoliopsida</taxon>
        <taxon>eudicotyledons</taxon>
        <taxon>Gunneridae</taxon>
        <taxon>Pentapetalae</taxon>
        <taxon>asterids</taxon>
        <taxon>campanulids</taxon>
        <taxon>Asterales</taxon>
        <taxon>Asteraceae</taxon>
        <taxon>Cichorioideae</taxon>
        <taxon>Cichorieae</taxon>
        <taxon>Lactucinae</taxon>
        <taxon>Lactuca</taxon>
    </lineage>
</organism>
<dbReference type="GO" id="GO:0061630">
    <property type="term" value="F:ubiquitin protein ligase activity"/>
    <property type="evidence" value="ECO:0007669"/>
    <property type="project" value="UniProtKB-UniRule"/>
</dbReference>
<keyword evidence="11" id="KW-0256">Endoplasmic reticulum</keyword>
<comment type="domain">
    <text evidence="11">The RING-type zinc finger domain is responsible for E3 ligase activity.</text>
</comment>
<dbReference type="SMART" id="SM00184">
    <property type="entry name" value="RING"/>
    <property type="match status" value="1"/>
</dbReference>
<comment type="pathway">
    <text evidence="3 11">Protein modification; protein ubiquitination.</text>
</comment>
<dbReference type="PROSITE" id="PS50089">
    <property type="entry name" value="ZF_RING_2"/>
    <property type="match status" value="1"/>
</dbReference>
<evidence type="ECO:0000313" key="14">
    <source>
        <dbReference type="Proteomes" id="UP001177003"/>
    </source>
</evidence>
<evidence type="ECO:0000259" key="12">
    <source>
        <dbReference type="PROSITE" id="PS50089"/>
    </source>
</evidence>
<reference evidence="13" key="1">
    <citation type="submission" date="2023-04" db="EMBL/GenBank/DDBJ databases">
        <authorList>
            <person name="Vijverberg K."/>
            <person name="Xiong W."/>
            <person name="Schranz E."/>
        </authorList>
    </citation>
    <scope>NUCLEOTIDE SEQUENCE</scope>
</reference>
<feature type="domain" description="RING-type" evidence="12">
    <location>
        <begin position="104"/>
        <end position="148"/>
    </location>
</feature>
<keyword evidence="7 11" id="KW-0833">Ubl conjugation pathway</keyword>
<evidence type="ECO:0000256" key="7">
    <source>
        <dbReference type="ARBA" id="ARBA00022786"/>
    </source>
</evidence>
<evidence type="ECO:0000256" key="3">
    <source>
        <dbReference type="ARBA" id="ARBA00004906"/>
    </source>
</evidence>
<dbReference type="Pfam" id="PF00097">
    <property type="entry name" value="zf-C3HC4"/>
    <property type="match status" value="1"/>
</dbReference>
<comment type="subcellular location">
    <subcellularLocation>
        <location evidence="2">Endomembrane system</location>
    </subcellularLocation>
    <subcellularLocation>
        <location evidence="11">Endoplasmic reticulum membrane</location>
        <topology evidence="11">Single-pass type IV membrane protein</topology>
    </subcellularLocation>
</comment>
<gene>
    <name evidence="13" type="ORF">LSALG_LOCUS31776</name>
</gene>
<keyword evidence="11" id="KW-1133">Transmembrane helix</keyword>
<feature type="transmembrane region" description="Helical" evidence="11">
    <location>
        <begin position="262"/>
        <end position="279"/>
    </location>
</feature>
<dbReference type="PROSITE" id="PS00518">
    <property type="entry name" value="ZF_RING_1"/>
    <property type="match status" value="1"/>
</dbReference>
<evidence type="ECO:0000256" key="4">
    <source>
        <dbReference type="ARBA" id="ARBA00022679"/>
    </source>
</evidence>
<evidence type="ECO:0000256" key="8">
    <source>
        <dbReference type="ARBA" id="ARBA00022833"/>
    </source>
</evidence>
<evidence type="ECO:0000256" key="11">
    <source>
        <dbReference type="RuleBase" id="RU369090"/>
    </source>
</evidence>
<evidence type="ECO:0000256" key="2">
    <source>
        <dbReference type="ARBA" id="ARBA00004308"/>
    </source>
</evidence>
<dbReference type="EC" id="2.3.2.27" evidence="11"/>
<dbReference type="InterPro" id="IPR017907">
    <property type="entry name" value="Znf_RING_CS"/>
</dbReference>
<dbReference type="Gene3D" id="3.30.40.10">
    <property type="entry name" value="Zinc/RING finger domain, C3HC4 (zinc finger)"/>
    <property type="match status" value="1"/>
</dbReference>
<dbReference type="InterPro" id="IPR045103">
    <property type="entry name" value="RNF5/RNF185-like"/>
</dbReference>
<dbReference type="InterPro" id="IPR001841">
    <property type="entry name" value="Znf_RING"/>
</dbReference>
<accession>A0AA36EDR7</accession>
<name>A0AA36EDR7_LACSI</name>
<comment type="catalytic activity">
    <reaction evidence="1 11">
        <text>S-ubiquitinyl-[E2 ubiquitin-conjugating enzyme]-L-cysteine + [acceptor protein]-L-lysine = [E2 ubiquitin-conjugating enzyme]-L-cysteine + N(6)-ubiquitinyl-[acceptor protein]-L-lysine.</text>
        <dbReference type="EC" id="2.3.2.27"/>
    </reaction>
</comment>
<evidence type="ECO:0000313" key="13">
    <source>
        <dbReference type="EMBL" id="CAI9292721.1"/>
    </source>
</evidence>
<dbReference type="PANTHER" id="PTHR12313">
    <property type="entry name" value="E3 UBIQUITIN-PROTEIN LIGASE RNF5-RELATED"/>
    <property type="match status" value="1"/>
</dbReference>